<evidence type="ECO:0000313" key="9">
    <source>
        <dbReference type="EMBL" id="GAA5505877.1"/>
    </source>
</evidence>
<keyword evidence="4" id="KW-0288">FMN</keyword>
<keyword evidence="7" id="KW-1133">Transmembrane helix</keyword>
<reference evidence="9 10" key="1">
    <citation type="submission" date="2024-02" db="EMBL/GenBank/DDBJ databases">
        <title>Rhodopirellula caenicola NBRC 110016.</title>
        <authorList>
            <person name="Ichikawa N."/>
            <person name="Katano-Makiyama Y."/>
            <person name="Hidaka K."/>
        </authorList>
    </citation>
    <scope>NUCLEOTIDE SEQUENCE [LARGE SCALE GENOMIC DNA]</scope>
    <source>
        <strain evidence="9 10">NBRC 110016</strain>
    </source>
</reference>
<evidence type="ECO:0000256" key="3">
    <source>
        <dbReference type="ARBA" id="ARBA00022630"/>
    </source>
</evidence>
<evidence type="ECO:0000256" key="6">
    <source>
        <dbReference type="ARBA" id="ARBA00023002"/>
    </source>
</evidence>
<evidence type="ECO:0000256" key="7">
    <source>
        <dbReference type="SAM" id="Phobius"/>
    </source>
</evidence>
<dbReference type="Proteomes" id="UP001416858">
    <property type="component" value="Unassembled WGS sequence"/>
</dbReference>
<evidence type="ECO:0000313" key="10">
    <source>
        <dbReference type="Proteomes" id="UP001416858"/>
    </source>
</evidence>
<feature type="transmembrane region" description="Helical" evidence="7">
    <location>
        <begin position="20"/>
        <end position="37"/>
    </location>
</feature>
<dbReference type="Pfam" id="PF01180">
    <property type="entry name" value="DHO_dh"/>
    <property type="match status" value="1"/>
</dbReference>
<evidence type="ECO:0000256" key="4">
    <source>
        <dbReference type="ARBA" id="ARBA00022643"/>
    </source>
</evidence>
<keyword evidence="3" id="KW-0285">Flavoprotein</keyword>
<evidence type="ECO:0000256" key="2">
    <source>
        <dbReference type="ARBA" id="ARBA00004725"/>
    </source>
</evidence>
<proteinExistence type="predicted"/>
<keyword evidence="6" id="KW-0560">Oxidoreductase</keyword>
<comment type="caution">
    <text evidence="9">The sequence shown here is derived from an EMBL/GenBank/DDBJ whole genome shotgun (WGS) entry which is preliminary data.</text>
</comment>
<dbReference type="Gene3D" id="3.20.20.70">
    <property type="entry name" value="Aldolase class I"/>
    <property type="match status" value="1"/>
</dbReference>
<feature type="domain" description="Dihydroorotate dehydrogenase catalytic" evidence="8">
    <location>
        <begin position="121"/>
        <end position="322"/>
    </location>
</feature>
<accession>A0ABP9VL30</accession>
<keyword evidence="7" id="KW-0812">Transmembrane</keyword>
<evidence type="ECO:0000259" key="8">
    <source>
        <dbReference type="Pfam" id="PF01180"/>
    </source>
</evidence>
<organism evidence="9 10">
    <name type="scientific">Novipirellula caenicola</name>
    <dbReference type="NCBI Taxonomy" id="1536901"/>
    <lineage>
        <taxon>Bacteria</taxon>
        <taxon>Pseudomonadati</taxon>
        <taxon>Planctomycetota</taxon>
        <taxon>Planctomycetia</taxon>
        <taxon>Pirellulales</taxon>
        <taxon>Pirellulaceae</taxon>
        <taxon>Novipirellula</taxon>
    </lineage>
</organism>
<keyword evidence="7" id="KW-0472">Membrane</keyword>
<name>A0ABP9VL30_9BACT</name>
<sequence length="380" mass="41808">MEYPYSINDSVALSMPSVQRLSLPFFIGLLLMTLDLSTNFGGLKLRTPIIVGSCPLTANPQHRIALERSGAGAVVLPSLFEEHVIAWRIGNGGSPTEREQRLIDRVTGMTRKALVPNVETYLAMLNRASVQSNIPVIASLHGGTDGNWLDFAGELQDTGADAIELNVHHRPDNDYDKPRELEDQVVELVKTIRTSISVPLFLKLHREYTAVSHLARRLVSGVQGLVLYARDPEIDIALDSLKLQCKWGMSSPGFISPTLRALMSVYGHCPALPLAGNGGIGRPEDLIKTLLAGADVAMIVSAVYREGPDIIRTMLDGLTQFMECNRVCSLNELQSKRPMEFTSEEDRLNTIEGLSPTPCWIGIRNEEHVIQGDRWGHPVG</sequence>
<keyword evidence="5" id="KW-0665">Pyrimidine biosynthesis</keyword>
<dbReference type="InterPro" id="IPR013785">
    <property type="entry name" value="Aldolase_TIM"/>
</dbReference>
<comment type="pathway">
    <text evidence="2">Pyrimidine metabolism; UMP biosynthesis via de novo pathway.</text>
</comment>
<dbReference type="PANTHER" id="PTHR48109">
    <property type="entry name" value="DIHYDROOROTATE DEHYDROGENASE (QUINONE), MITOCHONDRIAL-RELATED"/>
    <property type="match status" value="1"/>
</dbReference>
<protein>
    <submittedName>
        <fullName evidence="9">NAD-dependent dihydropyrimidine dehydrogenase subunit PreA</fullName>
    </submittedName>
</protein>
<comment type="cofactor">
    <cofactor evidence="1">
        <name>FMN</name>
        <dbReference type="ChEBI" id="CHEBI:58210"/>
    </cofactor>
</comment>
<evidence type="ECO:0000256" key="5">
    <source>
        <dbReference type="ARBA" id="ARBA00022975"/>
    </source>
</evidence>
<dbReference type="SUPFAM" id="SSF51395">
    <property type="entry name" value="FMN-linked oxidoreductases"/>
    <property type="match status" value="1"/>
</dbReference>
<dbReference type="PANTHER" id="PTHR48109:SF3">
    <property type="entry name" value="SLL0744 PROTEIN"/>
    <property type="match status" value="1"/>
</dbReference>
<dbReference type="EMBL" id="BAABRO010000002">
    <property type="protein sequence ID" value="GAA5505877.1"/>
    <property type="molecule type" value="Genomic_DNA"/>
</dbReference>
<gene>
    <name evidence="9" type="primary">preA_1</name>
    <name evidence="9" type="ORF">Rcae01_01326</name>
</gene>
<keyword evidence="10" id="KW-1185">Reference proteome</keyword>
<dbReference type="InterPro" id="IPR050074">
    <property type="entry name" value="DHO_dehydrogenase"/>
</dbReference>
<dbReference type="InterPro" id="IPR005720">
    <property type="entry name" value="Dihydroorotate_DH_cat"/>
</dbReference>
<evidence type="ECO:0000256" key="1">
    <source>
        <dbReference type="ARBA" id="ARBA00001917"/>
    </source>
</evidence>